<feature type="transmembrane region" description="Helical" evidence="6">
    <location>
        <begin position="147"/>
        <end position="164"/>
    </location>
</feature>
<organism evidence="7 8">
    <name type="scientific">Lysobacter gummosus</name>
    <dbReference type="NCBI Taxonomy" id="262324"/>
    <lineage>
        <taxon>Bacteria</taxon>
        <taxon>Pseudomonadati</taxon>
        <taxon>Pseudomonadota</taxon>
        <taxon>Gammaproteobacteria</taxon>
        <taxon>Lysobacterales</taxon>
        <taxon>Lysobacteraceae</taxon>
        <taxon>Lysobacter</taxon>
    </lineage>
</organism>
<sequence length="443" mass="46687">MSRFVLSRNFLLVWIGQMLSGIGSKLSSFALGLWVLRTTGSTTQFAITFIVTALPAIFAAPWAGALVDRWDRRTILMVCDVAAMTLMASLALLLSTGQLAVWHVYAVAATASLLETFRKPAFLASVPLLVPAQHLPRANGLVHSGEAAASICGPLLAGFLVSAIDFKGVLLIDASTFAVGIVTLLLVTIPRAPASTGAAPESVLREAVIGWRYVHGRPGLLGLLKVYGYNHFVFAIASVLIAPLLLSFSTPERVGMQYAISGCGLLLGGLAMTMSGGPKKRINGVLVFSMLGGVFLAAHGLHPTFLLVAVAGFVLFTMLPAIDASNNSLWQSKVPPQLLGRCFAIQDLVLNVAMAIGYCLAGPLSDYVFGPALLENGWLADSVGSVIGVGPGRGIGLMFVLLGVSMSLVALWAYGVPAIRRIDELEDVAAAEEKNQIIAEPSY</sequence>
<evidence type="ECO:0000256" key="2">
    <source>
        <dbReference type="ARBA" id="ARBA00022475"/>
    </source>
</evidence>
<keyword evidence="4 6" id="KW-1133">Transmembrane helix</keyword>
<dbReference type="CDD" id="cd06173">
    <property type="entry name" value="MFS_MefA_like"/>
    <property type="match status" value="1"/>
</dbReference>
<dbReference type="Gene3D" id="1.20.1250.20">
    <property type="entry name" value="MFS general substrate transporter like domains"/>
    <property type="match status" value="1"/>
</dbReference>
<protein>
    <submittedName>
        <fullName evidence="7">MFS transporter</fullName>
    </submittedName>
</protein>
<evidence type="ECO:0000256" key="1">
    <source>
        <dbReference type="ARBA" id="ARBA00004651"/>
    </source>
</evidence>
<evidence type="ECO:0000256" key="5">
    <source>
        <dbReference type="ARBA" id="ARBA00023136"/>
    </source>
</evidence>
<dbReference type="InterPro" id="IPR036259">
    <property type="entry name" value="MFS_trans_sf"/>
</dbReference>
<feature type="transmembrane region" description="Helical" evidence="6">
    <location>
        <begin position="226"/>
        <end position="246"/>
    </location>
</feature>
<feature type="transmembrane region" description="Helical" evidence="6">
    <location>
        <begin position="170"/>
        <end position="189"/>
    </location>
</feature>
<feature type="transmembrane region" description="Helical" evidence="6">
    <location>
        <begin position="42"/>
        <end position="63"/>
    </location>
</feature>
<keyword evidence="2" id="KW-1003">Cell membrane</keyword>
<evidence type="ECO:0000313" key="7">
    <source>
        <dbReference type="EMBL" id="UNP28809.1"/>
    </source>
</evidence>
<feature type="transmembrane region" description="Helical" evidence="6">
    <location>
        <begin position="282"/>
        <end position="299"/>
    </location>
</feature>
<keyword evidence="3 6" id="KW-0812">Transmembrane</keyword>
<dbReference type="PANTHER" id="PTHR23513:SF18">
    <property type="entry name" value="INTEGRAL MEMBRANE PROTEIN"/>
    <property type="match status" value="1"/>
</dbReference>
<dbReference type="InterPro" id="IPR011701">
    <property type="entry name" value="MFS"/>
</dbReference>
<accession>A0ABY3XBE3</accession>
<name>A0ABY3XBE3_9GAMM</name>
<gene>
    <name evidence="7" type="ORF">MOV92_20370</name>
</gene>
<dbReference type="PANTHER" id="PTHR23513">
    <property type="entry name" value="INTEGRAL MEMBRANE EFFLUX PROTEIN-RELATED"/>
    <property type="match status" value="1"/>
</dbReference>
<dbReference type="Proteomes" id="UP000829194">
    <property type="component" value="Chromosome"/>
</dbReference>
<feature type="transmembrane region" description="Helical" evidence="6">
    <location>
        <begin position="75"/>
        <end position="94"/>
    </location>
</feature>
<evidence type="ECO:0000256" key="4">
    <source>
        <dbReference type="ARBA" id="ARBA00022989"/>
    </source>
</evidence>
<dbReference type="Pfam" id="PF07690">
    <property type="entry name" value="MFS_1"/>
    <property type="match status" value="1"/>
</dbReference>
<evidence type="ECO:0000256" key="3">
    <source>
        <dbReference type="ARBA" id="ARBA00022692"/>
    </source>
</evidence>
<feature type="transmembrane region" description="Helical" evidence="6">
    <location>
        <begin position="12"/>
        <end position="36"/>
    </location>
</feature>
<keyword evidence="5 6" id="KW-0472">Membrane</keyword>
<evidence type="ECO:0000256" key="6">
    <source>
        <dbReference type="SAM" id="Phobius"/>
    </source>
</evidence>
<dbReference type="EMBL" id="CP093547">
    <property type="protein sequence ID" value="UNP28809.1"/>
    <property type="molecule type" value="Genomic_DNA"/>
</dbReference>
<feature type="transmembrane region" description="Helical" evidence="6">
    <location>
        <begin position="395"/>
        <end position="414"/>
    </location>
</feature>
<dbReference type="SUPFAM" id="SSF103473">
    <property type="entry name" value="MFS general substrate transporter"/>
    <property type="match status" value="1"/>
</dbReference>
<comment type="subcellular location">
    <subcellularLocation>
        <location evidence="1">Cell membrane</location>
        <topology evidence="1">Multi-pass membrane protein</topology>
    </subcellularLocation>
</comment>
<feature type="transmembrane region" description="Helical" evidence="6">
    <location>
        <begin position="305"/>
        <end position="322"/>
    </location>
</feature>
<feature type="transmembrane region" description="Helical" evidence="6">
    <location>
        <begin position="343"/>
        <end position="364"/>
    </location>
</feature>
<reference evidence="7 8" key="1">
    <citation type="submission" date="2022-03" db="EMBL/GenBank/DDBJ databases">
        <title>Complete genome sequence of Lysobacter capsici VKM B-2533 and Lysobacter gummosus 10.1.1, promising sources of lytic agents.</title>
        <authorList>
            <person name="Tarlachkov S.V."/>
            <person name="Kudryakova I.V."/>
            <person name="Afoshin A.S."/>
            <person name="Leontyevskaya E.A."/>
            <person name="Leontyevskaya N.V."/>
        </authorList>
    </citation>
    <scope>NUCLEOTIDE SEQUENCE [LARGE SCALE GENOMIC DNA]</scope>
    <source>
        <strain evidence="7 8">10.1.1</strain>
    </source>
</reference>
<proteinExistence type="predicted"/>
<evidence type="ECO:0000313" key="8">
    <source>
        <dbReference type="Proteomes" id="UP000829194"/>
    </source>
</evidence>
<dbReference type="RefSeq" id="WP_057944357.1">
    <property type="nucleotide sequence ID" value="NZ_CP011131.1"/>
</dbReference>
<keyword evidence="8" id="KW-1185">Reference proteome</keyword>